<organism evidence="1 2">
    <name type="scientific">Paenibacillus eucommiae</name>
    <dbReference type="NCBI Taxonomy" id="1355755"/>
    <lineage>
        <taxon>Bacteria</taxon>
        <taxon>Bacillati</taxon>
        <taxon>Bacillota</taxon>
        <taxon>Bacilli</taxon>
        <taxon>Bacillales</taxon>
        <taxon>Paenibacillaceae</taxon>
        <taxon>Paenibacillus</taxon>
    </lineage>
</organism>
<proteinExistence type="predicted"/>
<accession>A0ABS4IWS0</accession>
<gene>
    <name evidence="1" type="ORF">J2Z66_003654</name>
</gene>
<sequence>MHKVFVEYTIVEEMRGAYLLYMKELQLWERRLELFEGSDQPGLFVEIWDDVPYEEYLRMKSGRLEAAHNNAVPWGIWVQGGLRKLHMWHFAKVPE</sequence>
<evidence type="ECO:0008006" key="3">
    <source>
        <dbReference type="Google" id="ProtNLM"/>
    </source>
</evidence>
<comment type="caution">
    <text evidence="1">The sequence shown here is derived from an EMBL/GenBank/DDBJ whole genome shotgun (WGS) entry which is preliminary data.</text>
</comment>
<dbReference type="EMBL" id="JAGGLB010000011">
    <property type="protein sequence ID" value="MBP1992046.1"/>
    <property type="molecule type" value="Genomic_DNA"/>
</dbReference>
<reference evidence="1 2" key="1">
    <citation type="submission" date="2021-03" db="EMBL/GenBank/DDBJ databases">
        <title>Genomic Encyclopedia of Type Strains, Phase IV (KMG-IV): sequencing the most valuable type-strain genomes for metagenomic binning, comparative biology and taxonomic classification.</title>
        <authorList>
            <person name="Goeker M."/>
        </authorList>
    </citation>
    <scope>NUCLEOTIDE SEQUENCE [LARGE SCALE GENOMIC DNA]</scope>
    <source>
        <strain evidence="1 2">DSM 26048</strain>
    </source>
</reference>
<keyword evidence="2" id="KW-1185">Reference proteome</keyword>
<dbReference type="Proteomes" id="UP001519287">
    <property type="component" value="Unassembled WGS sequence"/>
</dbReference>
<name>A0ABS4IWS0_9BACL</name>
<dbReference type="RefSeq" id="WP_209972759.1">
    <property type="nucleotide sequence ID" value="NZ_JAGGLB010000011.1"/>
</dbReference>
<protein>
    <recommendedName>
        <fullName evidence="3">NIPSNAP domain-containing protein</fullName>
    </recommendedName>
</protein>
<evidence type="ECO:0000313" key="2">
    <source>
        <dbReference type="Proteomes" id="UP001519287"/>
    </source>
</evidence>
<evidence type="ECO:0000313" key="1">
    <source>
        <dbReference type="EMBL" id="MBP1992046.1"/>
    </source>
</evidence>